<evidence type="ECO:0000256" key="5">
    <source>
        <dbReference type="ARBA" id="ARBA00023027"/>
    </source>
</evidence>
<dbReference type="InterPro" id="IPR005888">
    <property type="entry name" value="dTDP_Gluc_deHydtase"/>
</dbReference>
<keyword evidence="6 7" id="KW-0456">Lyase</keyword>
<comment type="similarity">
    <text evidence="3 7">Belongs to the NAD(P)-dependent epimerase/dehydratase family. dTDP-glucose dehydratase subfamily.</text>
</comment>
<dbReference type="CDD" id="cd05246">
    <property type="entry name" value="dTDP_GD_SDR_e"/>
    <property type="match status" value="1"/>
</dbReference>
<gene>
    <name evidence="9" type="ORF">SAMN04488087_1178</name>
</gene>
<evidence type="ECO:0000256" key="7">
    <source>
        <dbReference type="RuleBase" id="RU004473"/>
    </source>
</evidence>
<evidence type="ECO:0000256" key="1">
    <source>
        <dbReference type="ARBA" id="ARBA00001539"/>
    </source>
</evidence>
<reference evidence="10" key="1">
    <citation type="submission" date="2016-11" db="EMBL/GenBank/DDBJ databases">
        <authorList>
            <person name="Varghese N."/>
            <person name="Submissions S."/>
        </authorList>
    </citation>
    <scope>NUCLEOTIDE SEQUENCE [LARGE SCALE GENOMIC DNA]</scope>
    <source>
        <strain evidence="10">DSM 22212</strain>
    </source>
</reference>
<evidence type="ECO:0000256" key="3">
    <source>
        <dbReference type="ARBA" id="ARBA00008178"/>
    </source>
</evidence>
<dbReference type="Pfam" id="PF16363">
    <property type="entry name" value="GDP_Man_Dehyd"/>
    <property type="match status" value="1"/>
</dbReference>
<evidence type="ECO:0000259" key="8">
    <source>
        <dbReference type="Pfam" id="PF16363"/>
    </source>
</evidence>
<evidence type="ECO:0000256" key="2">
    <source>
        <dbReference type="ARBA" id="ARBA00001911"/>
    </source>
</evidence>
<dbReference type="PANTHER" id="PTHR43000">
    <property type="entry name" value="DTDP-D-GLUCOSE 4,6-DEHYDRATASE-RELATED"/>
    <property type="match status" value="1"/>
</dbReference>
<dbReference type="STRING" id="633813.SAMN04488087_1178"/>
<dbReference type="EC" id="4.2.1.46" evidence="4 7"/>
<dbReference type="InterPro" id="IPR036291">
    <property type="entry name" value="NAD(P)-bd_dom_sf"/>
</dbReference>
<organism evidence="9 10">
    <name type="scientific">Rhodothermus profundi</name>
    <dbReference type="NCBI Taxonomy" id="633813"/>
    <lineage>
        <taxon>Bacteria</taxon>
        <taxon>Pseudomonadati</taxon>
        <taxon>Rhodothermota</taxon>
        <taxon>Rhodothermia</taxon>
        <taxon>Rhodothermales</taxon>
        <taxon>Rhodothermaceae</taxon>
        <taxon>Rhodothermus</taxon>
    </lineage>
</organism>
<dbReference type="NCBIfam" id="TIGR01181">
    <property type="entry name" value="dTDP_gluc_dehyt"/>
    <property type="match status" value="1"/>
</dbReference>
<dbReference type="Gene3D" id="3.90.25.10">
    <property type="entry name" value="UDP-galactose 4-epimerase, domain 1"/>
    <property type="match status" value="1"/>
</dbReference>
<dbReference type="OrthoDB" id="9801785at2"/>
<evidence type="ECO:0000313" key="9">
    <source>
        <dbReference type="EMBL" id="SHK46779.1"/>
    </source>
</evidence>
<protein>
    <recommendedName>
        <fullName evidence="4 7">dTDP-glucose 4,6-dehydratase</fullName>
        <ecNumber evidence="4 7">4.2.1.46</ecNumber>
    </recommendedName>
</protein>
<comment type="catalytic activity">
    <reaction evidence="1 7">
        <text>dTDP-alpha-D-glucose = dTDP-4-dehydro-6-deoxy-alpha-D-glucose + H2O</text>
        <dbReference type="Rhea" id="RHEA:17221"/>
        <dbReference type="ChEBI" id="CHEBI:15377"/>
        <dbReference type="ChEBI" id="CHEBI:57477"/>
        <dbReference type="ChEBI" id="CHEBI:57649"/>
        <dbReference type="EC" id="4.2.1.46"/>
    </reaction>
</comment>
<dbReference type="AlphaFoldDB" id="A0A1M6SQ59"/>
<dbReference type="Gene3D" id="3.40.50.720">
    <property type="entry name" value="NAD(P)-binding Rossmann-like Domain"/>
    <property type="match status" value="1"/>
</dbReference>
<keyword evidence="10" id="KW-1185">Reference proteome</keyword>
<accession>A0A1M6SQ59</accession>
<name>A0A1M6SQ59_9BACT</name>
<evidence type="ECO:0000313" key="10">
    <source>
        <dbReference type="Proteomes" id="UP000185812"/>
    </source>
</evidence>
<dbReference type="SUPFAM" id="SSF51735">
    <property type="entry name" value="NAD(P)-binding Rossmann-fold domains"/>
    <property type="match status" value="1"/>
</dbReference>
<evidence type="ECO:0000256" key="6">
    <source>
        <dbReference type="ARBA" id="ARBA00023239"/>
    </source>
</evidence>
<dbReference type="Proteomes" id="UP000185812">
    <property type="component" value="Unassembled WGS sequence"/>
</dbReference>
<dbReference type="InterPro" id="IPR016040">
    <property type="entry name" value="NAD(P)-bd_dom"/>
</dbReference>
<sequence length="363" mass="41349">MSEKTPPVVHTPEVILVTGGAGFIGSNFLLHMVPRHPSVQFINLDSLTYAGNLLNLRDIEGAPNYRFVRGDVADAPLVERLFREYGITTVVHLAAESHVDRSIMTPLSFVLTNTVGTVTLLEAARKAWGDQADPKRFRFYHISTDEVFGSLGPEGYFTEETPYNPRSPYAASKAASDHFVRAYWHTYGLPIVISNCSNNYGPYQFPEKLIPLVILNALEQRPIPIYGKGENVRDWLYVRDHCTAIERILFFGQTGQTYLVSAGCERKNLELVEQLLDLLDEELGRPPGQSRQLITFVKDRPGHDFRYALDASRLRQELGWSPAYTLEEGLRETVRWYLTHRDWLEAVADASYRAYYEKQYALR</sequence>
<feature type="domain" description="NAD(P)-binding" evidence="8">
    <location>
        <begin position="16"/>
        <end position="333"/>
    </location>
</feature>
<dbReference type="RefSeq" id="WP_072715040.1">
    <property type="nucleotide sequence ID" value="NZ_FRAU01000003.1"/>
</dbReference>
<comment type="cofactor">
    <cofactor evidence="2 7">
        <name>NAD(+)</name>
        <dbReference type="ChEBI" id="CHEBI:57540"/>
    </cofactor>
</comment>
<dbReference type="GO" id="GO:0009225">
    <property type="term" value="P:nucleotide-sugar metabolic process"/>
    <property type="evidence" value="ECO:0007669"/>
    <property type="project" value="InterPro"/>
</dbReference>
<proteinExistence type="inferred from homology"/>
<evidence type="ECO:0000256" key="4">
    <source>
        <dbReference type="ARBA" id="ARBA00011990"/>
    </source>
</evidence>
<dbReference type="GO" id="GO:0008460">
    <property type="term" value="F:dTDP-glucose 4,6-dehydratase activity"/>
    <property type="evidence" value="ECO:0007669"/>
    <property type="project" value="UniProtKB-EC"/>
</dbReference>
<dbReference type="EMBL" id="FRAU01000003">
    <property type="protein sequence ID" value="SHK46779.1"/>
    <property type="molecule type" value="Genomic_DNA"/>
</dbReference>
<keyword evidence="5" id="KW-0520">NAD</keyword>